<dbReference type="InterPro" id="IPR009057">
    <property type="entry name" value="Homeodomain-like_sf"/>
</dbReference>
<reference evidence="1 2" key="1">
    <citation type="submission" date="2015-02" db="EMBL/GenBank/DDBJ databases">
        <title>Nostoc linckia genome annotation.</title>
        <authorList>
            <person name="Zhou Z."/>
        </authorList>
    </citation>
    <scope>NUCLEOTIDE SEQUENCE [LARGE SCALE GENOMIC DNA]</scope>
    <source>
        <strain evidence="2">z8</strain>
    </source>
</reference>
<protein>
    <submittedName>
        <fullName evidence="1">Uncharacterized protein</fullName>
    </submittedName>
</protein>
<gene>
    <name evidence="1" type="ORF">VF08_26910</name>
</gene>
<comment type="caution">
    <text evidence="1">The sequence shown here is derived from an EMBL/GenBank/DDBJ whole genome shotgun (WGS) entry which is preliminary data.</text>
</comment>
<dbReference type="GeneID" id="57095147"/>
<evidence type="ECO:0000313" key="1">
    <source>
        <dbReference type="EMBL" id="PHJ98468.1"/>
    </source>
</evidence>
<dbReference type="Proteomes" id="UP000222310">
    <property type="component" value="Unassembled WGS sequence"/>
</dbReference>
<proteinExistence type="predicted"/>
<dbReference type="Pfam" id="PF13565">
    <property type="entry name" value="HTH_32"/>
    <property type="match status" value="1"/>
</dbReference>
<name>A0A9Q5Z802_NOSLI</name>
<dbReference type="AlphaFoldDB" id="A0A9Q5Z802"/>
<sequence length="146" mass="16631">MPAAMRMMLNAEEDRTLLELSCADGVPYRTKQRAIAIRLNAHGWNVPQIAKYFGWHDHTVRATLRRWRSLGLGGLWEATGRGRPSRMSKSDWQAIEQWVAEPQRYSARQLSQKLKDERQVEIGAEQVRRCLKKGATFGSVSAIALP</sequence>
<dbReference type="RefSeq" id="WP_099067924.1">
    <property type="nucleotide sequence ID" value="NZ_LAHD01000099.1"/>
</dbReference>
<evidence type="ECO:0000313" key="2">
    <source>
        <dbReference type="Proteomes" id="UP000222310"/>
    </source>
</evidence>
<organism evidence="1 2">
    <name type="scientific">Nostoc linckia z8</name>
    <dbReference type="NCBI Taxonomy" id="1628746"/>
    <lineage>
        <taxon>Bacteria</taxon>
        <taxon>Bacillati</taxon>
        <taxon>Cyanobacteriota</taxon>
        <taxon>Cyanophyceae</taxon>
        <taxon>Nostocales</taxon>
        <taxon>Nostocaceae</taxon>
        <taxon>Nostoc</taxon>
    </lineage>
</organism>
<dbReference type="EMBL" id="LAHD01000099">
    <property type="protein sequence ID" value="PHJ98468.1"/>
    <property type="molecule type" value="Genomic_DNA"/>
</dbReference>
<accession>A0A9Q5Z802</accession>
<dbReference type="SUPFAM" id="SSF46689">
    <property type="entry name" value="Homeodomain-like"/>
    <property type="match status" value="1"/>
</dbReference>